<reference evidence="1 2" key="1">
    <citation type="submission" date="2021-06" db="EMBL/GenBank/DDBJ databases">
        <title>Caerostris darwini draft genome.</title>
        <authorList>
            <person name="Kono N."/>
            <person name="Arakawa K."/>
        </authorList>
    </citation>
    <scope>NUCLEOTIDE SEQUENCE [LARGE SCALE GENOMIC DNA]</scope>
</reference>
<proteinExistence type="predicted"/>
<name>A0AAV4U3P5_9ARAC</name>
<dbReference type="AlphaFoldDB" id="A0AAV4U3P5"/>
<protein>
    <submittedName>
        <fullName evidence="1">Uncharacterized protein</fullName>
    </submittedName>
</protein>
<keyword evidence="2" id="KW-1185">Reference proteome</keyword>
<organism evidence="1 2">
    <name type="scientific">Caerostris darwini</name>
    <dbReference type="NCBI Taxonomy" id="1538125"/>
    <lineage>
        <taxon>Eukaryota</taxon>
        <taxon>Metazoa</taxon>
        <taxon>Ecdysozoa</taxon>
        <taxon>Arthropoda</taxon>
        <taxon>Chelicerata</taxon>
        <taxon>Arachnida</taxon>
        <taxon>Araneae</taxon>
        <taxon>Araneomorphae</taxon>
        <taxon>Entelegynae</taxon>
        <taxon>Araneoidea</taxon>
        <taxon>Araneidae</taxon>
        <taxon>Caerostris</taxon>
    </lineage>
</organism>
<comment type="caution">
    <text evidence="1">The sequence shown here is derived from an EMBL/GenBank/DDBJ whole genome shotgun (WGS) entry which is preliminary data.</text>
</comment>
<evidence type="ECO:0000313" key="1">
    <source>
        <dbReference type="EMBL" id="GIY52409.1"/>
    </source>
</evidence>
<dbReference type="EMBL" id="BPLQ01010669">
    <property type="protein sequence ID" value="GIY52409.1"/>
    <property type="molecule type" value="Genomic_DNA"/>
</dbReference>
<evidence type="ECO:0000313" key="2">
    <source>
        <dbReference type="Proteomes" id="UP001054837"/>
    </source>
</evidence>
<accession>A0AAV4U3P5</accession>
<sequence>MPLLDFGIFMNSEDEPGIIALKIKRIRLCIACTNRLLITRVGTFLFYPVLLFFPIAEIIVCDSSGLEIFCLQVLMPRWKAMGLWSNNCKLHP</sequence>
<gene>
    <name evidence="1" type="ORF">CDAR_577441</name>
</gene>
<dbReference type="Proteomes" id="UP001054837">
    <property type="component" value="Unassembled WGS sequence"/>
</dbReference>